<reference evidence="5 6" key="1">
    <citation type="submission" date="2019-09" db="EMBL/GenBank/DDBJ databases">
        <title>Complete Genome Sequence of Janibacter melonis M714 with both human health impact and industrial applications.</title>
        <authorList>
            <person name="Jin M."/>
            <person name="Zhao Q.R."/>
        </authorList>
    </citation>
    <scope>NUCLEOTIDE SEQUENCE [LARGE SCALE GENOMIC DNA]</scope>
    <source>
        <strain evidence="5 6">M714</strain>
    </source>
</reference>
<dbReference type="GO" id="GO:0003677">
    <property type="term" value="F:DNA binding"/>
    <property type="evidence" value="ECO:0007669"/>
    <property type="project" value="UniProtKB-KW"/>
</dbReference>
<dbReference type="SUPFAM" id="SSF46894">
    <property type="entry name" value="C-terminal effector domain of the bipartite response regulators"/>
    <property type="match status" value="1"/>
</dbReference>
<dbReference type="Gene3D" id="1.10.10.10">
    <property type="entry name" value="Winged helix-like DNA-binding domain superfamily/Winged helix DNA-binding domain"/>
    <property type="match status" value="1"/>
</dbReference>
<feature type="domain" description="HTH luxR-type" evidence="4">
    <location>
        <begin position="291"/>
        <end position="356"/>
    </location>
</feature>
<dbReference type="PROSITE" id="PS00622">
    <property type="entry name" value="HTH_LUXR_1"/>
    <property type="match status" value="1"/>
</dbReference>
<dbReference type="PANTHER" id="PTHR44688">
    <property type="entry name" value="DNA-BINDING TRANSCRIPTIONAL ACTIVATOR DEVR_DOSR"/>
    <property type="match status" value="1"/>
</dbReference>
<keyword evidence="3" id="KW-0804">Transcription</keyword>
<dbReference type="Proteomes" id="UP000271708">
    <property type="component" value="Chromosome"/>
</dbReference>
<dbReference type="PANTHER" id="PTHR44688:SF16">
    <property type="entry name" value="DNA-BINDING TRANSCRIPTIONAL ACTIVATOR DEVR_DOSR"/>
    <property type="match status" value="1"/>
</dbReference>
<dbReference type="SMART" id="SM00421">
    <property type="entry name" value="HTH_LUXR"/>
    <property type="match status" value="1"/>
</dbReference>
<dbReference type="EMBL" id="CP044548">
    <property type="protein sequence ID" value="QFQ30290.2"/>
    <property type="molecule type" value="Genomic_DNA"/>
</dbReference>
<evidence type="ECO:0000313" key="5">
    <source>
        <dbReference type="EMBL" id="QFQ30290.2"/>
    </source>
</evidence>
<dbReference type="Pfam" id="PF00196">
    <property type="entry name" value="GerE"/>
    <property type="match status" value="1"/>
</dbReference>
<dbReference type="InterPro" id="IPR000792">
    <property type="entry name" value="Tscrpt_reg_LuxR_C"/>
</dbReference>
<evidence type="ECO:0000256" key="3">
    <source>
        <dbReference type="ARBA" id="ARBA00023163"/>
    </source>
</evidence>
<keyword evidence="1" id="KW-0805">Transcription regulation</keyword>
<accession>A0A5P8FMI8</accession>
<evidence type="ECO:0000256" key="2">
    <source>
        <dbReference type="ARBA" id="ARBA00023125"/>
    </source>
</evidence>
<dbReference type="AlphaFoldDB" id="A0A5P8FMI8"/>
<dbReference type="GeneID" id="59161118"/>
<name>A0A5P8FMI8_9MICO</name>
<dbReference type="PRINTS" id="PR00038">
    <property type="entry name" value="HTHLUXR"/>
</dbReference>
<keyword evidence="2" id="KW-0238">DNA-binding</keyword>
<proteinExistence type="predicted"/>
<evidence type="ECO:0000256" key="1">
    <source>
        <dbReference type="ARBA" id="ARBA00023015"/>
    </source>
</evidence>
<dbReference type="KEGG" id="jme:EEW87_008085"/>
<dbReference type="GO" id="GO:0006355">
    <property type="term" value="P:regulation of DNA-templated transcription"/>
    <property type="evidence" value="ECO:0007669"/>
    <property type="project" value="InterPro"/>
</dbReference>
<evidence type="ECO:0000313" key="6">
    <source>
        <dbReference type="Proteomes" id="UP000271708"/>
    </source>
</evidence>
<sequence length="361" mass="38768">MDRDLVRDRVVADVAVLARAQVDLETFAHEAMQSLQRAVPHDGWSLGTLDPASLMPTGVCLREGCAVAWSAHDREWARLEYGQDDPTSVLAMARSGCAALGVHDVTGGDLSRSPRMRDLMTPVLGCADELRALATDGHRSWGAVFLYRLRGHFEPWEVALVEALCPSFARAVRRGVLGMWAGRRTVTDDATPTMVVLDARGEVVLSSPGGVEQLVSLHHGDGAEASEGLLASLAAAAAATRATKGAHHPTTRVRLADGRWCTVHATPLGSPDGDLVGVTITESRPRELLPLVVDALGMTPRERDVLVLVVRGADTRSVAEQLHMSSHTVQDHLKAIFAKAGVHSRRELTALVLGDQLDPAW</sequence>
<dbReference type="InterPro" id="IPR036388">
    <property type="entry name" value="WH-like_DNA-bd_sf"/>
</dbReference>
<dbReference type="RefSeq" id="WP_148041571.1">
    <property type="nucleotide sequence ID" value="NZ_CP044548.2"/>
</dbReference>
<dbReference type="CDD" id="cd06170">
    <property type="entry name" value="LuxR_C_like"/>
    <property type="match status" value="1"/>
</dbReference>
<dbReference type="InterPro" id="IPR016032">
    <property type="entry name" value="Sig_transdc_resp-reg_C-effctor"/>
</dbReference>
<dbReference type="PROSITE" id="PS50043">
    <property type="entry name" value="HTH_LUXR_2"/>
    <property type="match status" value="1"/>
</dbReference>
<organism evidence="5 6">
    <name type="scientific">Janibacter melonis</name>
    <dbReference type="NCBI Taxonomy" id="262209"/>
    <lineage>
        <taxon>Bacteria</taxon>
        <taxon>Bacillati</taxon>
        <taxon>Actinomycetota</taxon>
        <taxon>Actinomycetes</taxon>
        <taxon>Micrococcales</taxon>
        <taxon>Intrasporangiaceae</taxon>
        <taxon>Janibacter</taxon>
    </lineage>
</organism>
<protein>
    <submittedName>
        <fullName evidence="5">LuxR family transcriptional regulator</fullName>
    </submittedName>
</protein>
<evidence type="ECO:0000259" key="4">
    <source>
        <dbReference type="PROSITE" id="PS50043"/>
    </source>
</evidence>
<gene>
    <name evidence="5" type="ORF">EEW87_008085</name>
</gene>